<comment type="caution">
    <text evidence="1">The sequence shown here is derived from an EMBL/GenBank/DDBJ whole genome shotgun (WGS) entry which is preliminary data.</text>
</comment>
<proteinExistence type="predicted"/>
<sequence length="90" mass="10232">MVLENACTELVEVHGWLDDFRTYDWSREMGEMGTATGKWGNGDSHHFSNPFPNTQGGLRIDFSPLAEILMGIYLNVLSFERRTSTTKNHP</sequence>
<dbReference type="Proteomes" id="UP000178380">
    <property type="component" value="Unassembled WGS sequence"/>
</dbReference>
<accession>A0A1G2HVK6</accession>
<name>A0A1G2HVK6_9BACT</name>
<gene>
    <name evidence="1" type="ORF">A3C58_02680</name>
</gene>
<dbReference type="AlphaFoldDB" id="A0A1G2HVK6"/>
<evidence type="ECO:0000313" key="1">
    <source>
        <dbReference type="EMBL" id="OGZ66584.1"/>
    </source>
</evidence>
<dbReference type="EMBL" id="MHOR01000029">
    <property type="protein sequence ID" value="OGZ66584.1"/>
    <property type="molecule type" value="Genomic_DNA"/>
</dbReference>
<protein>
    <submittedName>
        <fullName evidence="1">Uncharacterized protein</fullName>
    </submittedName>
</protein>
<evidence type="ECO:0000313" key="2">
    <source>
        <dbReference type="Proteomes" id="UP000178380"/>
    </source>
</evidence>
<reference evidence="1 2" key="1">
    <citation type="journal article" date="2016" name="Nat. Commun.">
        <title>Thousands of microbial genomes shed light on interconnected biogeochemical processes in an aquifer system.</title>
        <authorList>
            <person name="Anantharaman K."/>
            <person name="Brown C.T."/>
            <person name="Hug L.A."/>
            <person name="Sharon I."/>
            <person name="Castelle C.J."/>
            <person name="Probst A.J."/>
            <person name="Thomas B.C."/>
            <person name="Singh A."/>
            <person name="Wilkins M.J."/>
            <person name="Karaoz U."/>
            <person name="Brodie E.L."/>
            <person name="Williams K.H."/>
            <person name="Hubbard S.S."/>
            <person name="Banfield J.F."/>
        </authorList>
    </citation>
    <scope>NUCLEOTIDE SEQUENCE [LARGE SCALE GENOMIC DNA]</scope>
</reference>
<organism evidence="1 2">
    <name type="scientific">Candidatus Staskawiczbacteria bacterium RIFCSPHIGHO2_02_FULL_34_10</name>
    <dbReference type="NCBI Taxonomy" id="1802205"/>
    <lineage>
        <taxon>Bacteria</taxon>
        <taxon>Candidatus Staskawicziibacteriota</taxon>
    </lineage>
</organism>